<dbReference type="GO" id="GO:0005768">
    <property type="term" value="C:endosome"/>
    <property type="evidence" value="ECO:0007669"/>
    <property type="project" value="TreeGrafter"/>
</dbReference>
<dbReference type="Pfam" id="PF08432">
    <property type="entry name" value="Vfa1"/>
    <property type="match status" value="1"/>
</dbReference>
<sequence length="272" mass="31270">MASFPNIWTHRKVAETASKPCEICYKPSASVLITPENKDFFYVCPSHLKDKGFATPIIDEAALAAKKKKEMDDEIERVKQEFEEKQKRKKQKEKEAADKDEKEKDSKDKKDDGKEDEKKTDEKKKSDAASSPAQISTPDEEPRVFSLKKALYQQRLDKKKQAEIAKRNRERIHPRLDRQSINISRDCHGSECHKHQNQGRRTALAKAIQFYTYKHGIVKGANYYARISHEYSQTFTLAQDLLILGPASYTSYNLRLGIVAASYVHEVFMLTA</sequence>
<keyword evidence="3" id="KW-1185">Reference proteome</keyword>
<name>A0A5M9K063_MONFR</name>
<feature type="region of interest" description="Disordered" evidence="1">
    <location>
        <begin position="65"/>
        <end position="144"/>
    </location>
</feature>
<dbReference type="VEuPathDB" id="FungiDB:MFRU_015g02040"/>
<dbReference type="EMBL" id="VICG01000003">
    <property type="protein sequence ID" value="KAA8574290.1"/>
    <property type="molecule type" value="Genomic_DNA"/>
</dbReference>
<dbReference type="PANTHER" id="PTHR28218:SF1">
    <property type="entry name" value="VPS4-ASSOCIATED PROTEIN 1"/>
    <property type="match status" value="1"/>
</dbReference>
<dbReference type="InterPro" id="IPR013640">
    <property type="entry name" value="Vfa1"/>
</dbReference>
<accession>A0A5M9K063</accession>
<evidence type="ECO:0000313" key="2">
    <source>
        <dbReference type="EMBL" id="KAA8574290.1"/>
    </source>
</evidence>
<proteinExistence type="predicted"/>
<gene>
    <name evidence="2" type="ORF">EYC84_005784</name>
</gene>
<dbReference type="Proteomes" id="UP000322873">
    <property type="component" value="Unassembled WGS sequence"/>
</dbReference>
<comment type="caution">
    <text evidence="2">The sequence shown here is derived from an EMBL/GenBank/DDBJ whole genome shotgun (WGS) entry which is preliminary data.</text>
</comment>
<dbReference type="AlphaFoldDB" id="A0A5M9K063"/>
<organism evidence="2 3">
    <name type="scientific">Monilinia fructicola</name>
    <name type="common">Brown rot fungus</name>
    <name type="synonym">Ciboria fructicola</name>
    <dbReference type="NCBI Taxonomy" id="38448"/>
    <lineage>
        <taxon>Eukaryota</taxon>
        <taxon>Fungi</taxon>
        <taxon>Dikarya</taxon>
        <taxon>Ascomycota</taxon>
        <taxon>Pezizomycotina</taxon>
        <taxon>Leotiomycetes</taxon>
        <taxon>Helotiales</taxon>
        <taxon>Sclerotiniaceae</taxon>
        <taxon>Monilinia</taxon>
    </lineage>
</organism>
<feature type="compositionally biased region" description="Basic and acidic residues" evidence="1">
    <location>
        <begin position="76"/>
        <end position="127"/>
    </location>
</feature>
<evidence type="ECO:0008006" key="4">
    <source>
        <dbReference type="Google" id="ProtNLM"/>
    </source>
</evidence>
<evidence type="ECO:0000313" key="3">
    <source>
        <dbReference type="Proteomes" id="UP000322873"/>
    </source>
</evidence>
<protein>
    <recommendedName>
        <fullName evidence="4">DUF1742-domain-containing protein</fullName>
    </recommendedName>
</protein>
<reference evidence="2 3" key="1">
    <citation type="submission" date="2019-06" db="EMBL/GenBank/DDBJ databases">
        <title>Genome Sequence of the Brown Rot Fungal Pathogen Monilinia fructicola.</title>
        <authorList>
            <person name="De Miccolis Angelini R.M."/>
            <person name="Landi L."/>
            <person name="Abate D."/>
            <person name="Pollastro S."/>
            <person name="Romanazzi G."/>
            <person name="Faretra F."/>
        </authorList>
    </citation>
    <scope>NUCLEOTIDE SEQUENCE [LARGE SCALE GENOMIC DNA]</scope>
    <source>
        <strain evidence="2 3">Mfrc123</strain>
    </source>
</reference>
<dbReference type="PANTHER" id="PTHR28218">
    <property type="entry name" value="VPS4-ASSOCIATED PROTEIN 1"/>
    <property type="match status" value="1"/>
</dbReference>
<evidence type="ECO:0000256" key="1">
    <source>
        <dbReference type="SAM" id="MobiDB-lite"/>
    </source>
</evidence>
<dbReference type="GO" id="GO:0007034">
    <property type="term" value="P:vacuolar transport"/>
    <property type="evidence" value="ECO:0007669"/>
    <property type="project" value="TreeGrafter"/>
</dbReference>